<accession>A0A132N4G3</accession>
<dbReference type="PATRIC" id="fig|1469144.8.peg.4460"/>
<dbReference type="SUPFAM" id="SSF53822">
    <property type="entry name" value="Periplasmic binding protein-like I"/>
    <property type="match status" value="1"/>
</dbReference>
<comment type="caution">
    <text evidence="1">The sequence shown here is derived from an EMBL/GenBank/DDBJ whole genome shotgun (WGS) entry which is preliminary data.</text>
</comment>
<protein>
    <recommendedName>
        <fullName evidence="3">Receptor ligand binding region domain-containing protein</fullName>
    </recommendedName>
</protein>
<proteinExistence type="predicted"/>
<sequence>MSGNYPATGRGQDLLDLFDELYRKTPRPGAPPLPIVVLVDGVNGPAALDQVQQWCQRAEPYRLICVRIDLAPDDTRTTRELLKTLYSKLVNYGSHPQFGSLKFPRYQLGEWMTELTLLSTNAEEQLAEIRRLLCRRKDVEDVIRPFNEITSVTHLVLNLLPWVNERLLRLALARRGLLRRSIWTPAIDWYEDQEQKAGLAKITHIVRYVNQQAQEDHPAAVAEVDRRLMRAFLEDLRAAYDPARVRRATSRTTNCVVLLGGVDHGAGRDLLRLLAEERLACADGGGLPDPLLVLAVSRRPLPVEAPAAWLPRPANEHAASWLAAWRERFDRAEGRAREVAAYLNIDVSAGRPSYALRRRTAARRIPVPAQLPKRFGGRLPARLAARLPSTRTRPVRLALDEPLPTLEEAVDVRLQVPPAPPEQTRRPRARVAGMMACVLLAGYLVAYTGAAWEGCPDKPRITDPAAVVRAWRTPLGMWRAPNGECIGVSDGSAPFSAATADVERLIHEQNTRVVSIPRQVQPPYVTVVVLTMLSTASGVGKSLAAGRNEIAGAYVAQREYNESVLHTARPLLRLLVANTGGNSAWADLTARQIVELARTDPTVIAVTGLGQSRDTTKQAIKLLGEAGLPMVASTNSADALAETKLYFRVAPRNRRQAAVAAGYAKQALKARRAAVLVDPDDLYSANLAADFIASFTRTETGAPDPARSYERYEYHAARPAEVGRVMLDIVRTMCRAPTERRPDIIYYSGRSNEYPLLSEYLGGSDCRDWKGYTIMGGDDLTNLPTPPEATFPLRPKPLIYTTAAPPGSQLAARGPGRSAQFHAAFRQSFPRDEPNEHTVLAYDAVSVAIYAMGAAYQPYASQEVRRGDVLTELGKIDLKHPVHGASGTIKFNGGEPYDKAVFLLQLDESGAPRWIGTCGRIPSNPTDPDYCPPPE</sequence>
<dbReference type="AlphaFoldDB" id="A0A132N4G3"/>
<dbReference type="InterPro" id="IPR028082">
    <property type="entry name" value="Peripla_BP_I"/>
</dbReference>
<organism evidence="1 2">
    <name type="scientific">Carbonactinospora thermoautotrophica</name>
    <dbReference type="NCBI Taxonomy" id="1469144"/>
    <lineage>
        <taxon>Bacteria</taxon>
        <taxon>Bacillati</taxon>
        <taxon>Actinomycetota</taxon>
        <taxon>Actinomycetes</taxon>
        <taxon>Kitasatosporales</taxon>
        <taxon>Carbonactinosporaceae</taxon>
        <taxon>Carbonactinospora</taxon>
    </lineage>
</organism>
<evidence type="ECO:0008006" key="3">
    <source>
        <dbReference type="Google" id="ProtNLM"/>
    </source>
</evidence>
<dbReference type="RefSeq" id="WP_067068561.1">
    <property type="nucleotide sequence ID" value="NZ_JYIJ01000013.1"/>
</dbReference>
<dbReference type="PANTHER" id="PTHR47151">
    <property type="entry name" value="LEU/ILE/VAL-BINDING ABC TRANSPORTER SUBUNIT"/>
    <property type="match status" value="1"/>
</dbReference>
<reference evidence="1 2" key="1">
    <citation type="submission" date="2015-02" db="EMBL/GenBank/DDBJ databases">
        <title>Physiological reanalysis, assessment of diazotrophy, and genome sequences of multiple isolates of Streptomyces thermoautotrophicus.</title>
        <authorList>
            <person name="MacKellar D.C."/>
            <person name="Lieber L."/>
            <person name="Norman J."/>
            <person name="Bolger A."/>
            <person name="Tobin C."/>
            <person name="Murray J.W."/>
            <person name="Prell J."/>
        </authorList>
    </citation>
    <scope>NUCLEOTIDE SEQUENCE [LARGE SCALE GENOMIC DNA]</scope>
    <source>
        <strain evidence="1 2">UBT1</strain>
    </source>
</reference>
<dbReference type="EMBL" id="JYIJ01000013">
    <property type="protein sequence ID" value="KWX04983.1"/>
    <property type="molecule type" value="Genomic_DNA"/>
</dbReference>
<dbReference type="PANTHER" id="PTHR47151:SF2">
    <property type="entry name" value="AMINO ACID BINDING PROTEIN"/>
    <property type="match status" value="1"/>
</dbReference>
<dbReference type="Gene3D" id="3.40.50.2300">
    <property type="match status" value="2"/>
</dbReference>
<dbReference type="Proteomes" id="UP000070659">
    <property type="component" value="Unassembled WGS sequence"/>
</dbReference>
<name>A0A132N4G3_9ACTN</name>
<gene>
    <name evidence="1" type="ORF">TH66_04215</name>
</gene>
<evidence type="ECO:0000313" key="2">
    <source>
        <dbReference type="Proteomes" id="UP000070659"/>
    </source>
</evidence>
<evidence type="ECO:0000313" key="1">
    <source>
        <dbReference type="EMBL" id="KWX04983.1"/>
    </source>
</evidence>